<accession>A0A1C3U5J4</accession>
<feature type="active site" description="Proton acceptor" evidence="8">
    <location>
        <position position="68"/>
    </location>
</feature>
<proteinExistence type="inferred from homology"/>
<dbReference type="SUPFAM" id="SSF53756">
    <property type="entry name" value="UDP-Glycosyltransferase/glycogen phosphorylase"/>
    <property type="match status" value="1"/>
</dbReference>
<dbReference type="Gene3D" id="3.40.50.2000">
    <property type="entry name" value="Glycogen Phosphorylase B"/>
    <property type="match status" value="1"/>
</dbReference>
<dbReference type="FunFam" id="3.40.50.11720:FF:000001">
    <property type="entry name" value="3-deoxy-D-manno-octulosonic acid transferase"/>
    <property type="match status" value="1"/>
</dbReference>
<comment type="subcellular location">
    <subcellularLocation>
        <location evidence="10">Cell membrane</location>
    </subcellularLocation>
</comment>
<dbReference type="Proteomes" id="UP000199205">
    <property type="component" value="Unassembled WGS sequence"/>
</dbReference>
<dbReference type="Pfam" id="PF04413">
    <property type="entry name" value="Glycos_transf_N"/>
    <property type="match status" value="1"/>
</dbReference>
<dbReference type="EC" id="2.4.99.12" evidence="3 10"/>
<feature type="site" description="Transition state stabilizer" evidence="9">
    <location>
        <position position="212"/>
    </location>
</feature>
<dbReference type="GO" id="GO:0043842">
    <property type="term" value="F:Kdo transferase activity"/>
    <property type="evidence" value="ECO:0007669"/>
    <property type="project" value="UniProtKB-EC"/>
</dbReference>
<evidence type="ECO:0000313" key="13">
    <source>
        <dbReference type="Proteomes" id="UP000199205"/>
    </source>
</evidence>
<comment type="similarity">
    <text evidence="10">Belongs to the glycosyltransferase group 1 family.</text>
</comment>
<sequence length="439" mass="48480">MSSLRARFALSAYRFGGIAVYPFIGPYLAVRAAKGKEDGSRKLERSGYASANRPQGPLIWFHAASVGETSAVIPLIREIRRRDIHVILTTGTITSAKVAHERLGEEVIHQYVPLDLKPAIRRFLDYWQPDCAIFAESEIWPTTITELGRRRIPQILVNARMSDRSYARWSKHPSLAEALFENLALVVAQSDLDGERFRDLGAVQVTRSGNLKVDTDAPSYDAPTLAGYMKQIGGRKTWAAVSTFEGEEAAAASVHKMLKEHNGQLTIIVPRHPERCDAIEAMLVEQGLKVARRTRNDILSSDVDVFLGDTIGEMGLYLRMTEVAFMGKSLLNEGGQNPLEPAMLGCAILTGGHVQNFRDAYQVLARRGSARMVRDTEMLARGVHYLLTNDTARRGMIDAGFVAVHEMRGALAATIKGLEPYINPLTVKARLLPKTMANG</sequence>
<keyword evidence="10" id="KW-0472">Membrane</keyword>
<gene>
    <name evidence="12" type="ORF">GA0061101_101550</name>
</gene>
<evidence type="ECO:0000256" key="4">
    <source>
        <dbReference type="ARBA" id="ARBA00019077"/>
    </source>
</evidence>
<reference evidence="12 13" key="1">
    <citation type="submission" date="2016-08" db="EMBL/GenBank/DDBJ databases">
        <authorList>
            <person name="Seilhamer J.J."/>
        </authorList>
    </citation>
    <scope>NUCLEOTIDE SEQUENCE [LARGE SCALE GENOMIC DNA]</scope>
    <source>
        <strain evidence="12 13">P1-7</strain>
    </source>
</reference>
<feature type="domain" description="3-deoxy-D-manno-octulosonic-acid transferase N-terminal" evidence="11">
    <location>
        <begin position="44"/>
        <end position="214"/>
    </location>
</feature>
<dbReference type="Gene3D" id="3.40.50.11720">
    <property type="entry name" value="3-Deoxy-D-manno-octulosonic-acid transferase, N-terminal domain"/>
    <property type="match status" value="1"/>
</dbReference>
<evidence type="ECO:0000256" key="8">
    <source>
        <dbReference type="PIRSR" id="PIRSR639901-1"/>
    </source>
</evidence>
<dbReference type="InterPro" id="IPR038107">
    <property type="entry name" value="Glycos_transf_N_sf"/>
</dbReference>
<dbReference type="PANTHER" id="PTHR42755:SF1">
    <property type="entry name" value="3-DEOXY-D-MANNO-OCTULOSONIC ACID TRANSFERASE, MITOCHONDRIAL-RELATED"/>
    <property type="match status" value="1"/>
</dbReference>
<keyword evidence="10" id="KW-0448">Lipopolysaccharide biosynthesis</keyword>
<evidence type="ECO:0000259" key="11">
    <source>
        <dbReference type="Pfam" id="PF04413"/>
    </source>
</evidence>
<dbReference type="PANTHER" id="PTHR42755">
    <property type="entry name" value="3-DEOXY-MANNO-OCTULOSONATE CYTIDYLYLTRANSFERASE"/>
    <property type="match status" value="1"/>
</dbReference>
<name>A0A1C3U5J4_9HYPH</name>
<keyword evidence="5 10" id="KW-0808">Transferase</keyword>
<keyword evidence="10" id="KW-1003">Cell membrane</keyword>
<evidence type="ECO:0000256" key="6">
    <source>
        <dbReference type="ARBA" id="ARBA00031445"/>
    </source>
</evidence>
<dbReference type="AlphaFoldDB" id="A0A1C3U5J4"/>
<evidence type="ECO:0000256" key="5">
    <source>
        <dbReference type="ARBA" id="ARBA00022679"/>
    </source>
</evidence>
<dbReference type="RefSeq" id="WP_092572963.1">
    <property type="nucleotide sequence ID" value="NZ_FMAF01000001.1"/>
</dbReference>
<dbReference type="UniPathway" id="UPA00958"/>
<organism evidence="12 13">
    <name type="scientific">Rhizobium lusitanum</name>
    <dbReference type="NCBI Taxonomy" id="293958"/>
    <lineage>
        <taxon>Bacteria</taxon>
        <taxon>Pseudomonadati</taxon>
        <taxon>Pseudomonadota</taxon>
        <taxon>Alphaproteobacteria</taxon>
        <taxon>Hyphomicrobiales</taxon>
        <taxon>Rhizobiaceae</taxon>
        <taxon>Rhizobium/Agrobacterium group</taxon>
        <taxon>Rhizobium</taxon>
    </lineage>
</organism>
<dbReference type="GO" id="GO:0009244">
    <property type="term" value="P:lipopolysaccharide core region biosynthetic process"/>
    <property type="evidence" value="ECO:0007669"/>
    <property type="project" value="UniProtKB-UniRule"/>
</dbReference>
<evidence type="ECO:0000256" key="10">
    <source>
        <dbReference type="RuleBase" id="RU365103"/>
    </source>
</evidence>
<dbReference type="InterPro" id="IPR039901">
    <property type="entry name" value="Kdotransferase"/>
</dbReference>
<evidence type="ECO:0000256" key="9">
    <source>
        <dbReference type="PIRSR" id="PIRSR639901-2"/>
    </source>
</evidence>
<feature type="site" description="Transition state stabilizer" evidence="9">
    <location>
        <position position="136"/>
    </location>
</feature>
<evidence type="ECO:0000256" key="3">
    <source>
        <dbReference type="ARBA" id="ARBA00012621"/>
    </source>
</evidence>
<dbReference type="InterPro" id="IPR007507">
    <property type="entry name" value="Glycos_transf_N"/>
</dbReference>
<dbReference type="GO" id="GO:0005886">
    <property type="term" value="C:plasma membrane"/>
    <property type="evidence" value="ECO:0007669"/>
    <property type="project" value="UniProtKB-SubCell"/>
</dbReference>
<dbReference type="EMBL" id="FMAF01000001">
    <property type="protein sequence ID" value="SCB10768.1"/>
    <property type="molecule type" value="Genomic_DNA"/>
</dbReference>
<evidence type="ECO:0000256" key="7">
    <source>
        <dbReference type="ARBA" id="ARBA00049183"/>
    </source>
</evidence>
<comment type="function">
    <text evidence="1 10">Involved in lipopolysaccharide (LPS) biosynthesis. Catalyzes the transfer of 3-deoxy-D-manno-octulosonate (Kdo) residue(s) from CMP-Kdo to lipid IV(A), the tetraacyldisaccharide-1,4'-bisphosphate precursor of lipid A.</text>
</comment>
<comment type="catalytic activity">
    <reaction evidence="7 10">
        <text>lipid IVA (E. coli) + CMP-3-deoxy-beta-D-manno-octulosonate = alpha-Kdo-(2-&gt;6)-lipid IVA (E. coli) + CMP + H(+)</text>
        <dbReference type="Rhea" id="RHEA:28066"/>
        <dbReference type="ChEBI" id="CHEBI:15378"/>
        <dbReference type="ChEBI" id="CHEBI:58603"/>
        <dbReference type="ChEBI" id="CHEBI:60364"/>
        <dbReference type="ChEBI" id="CHEBI:60377"/>
        <dbReference type="ChEBI" id="CHEBI:85987"/>
        <dbReference type="EC" id="2.4.99.12"/>
    </reaction>
</comment>
<evidence type="ECO:0000313" key="12">
    <source>
        <dbReference type="EMBL" id="SCB10768.1"/>
    </source>
</evidence>
<evidence type="ECO:0000256" key="2">
    <source>
        <dbReference type="ARBA" id="ARBA00004713"/>
    </source>
</evidence>
<dbReference type="NCBIfam" id="NF004387">
    <property type="entry name" value="PRK05749.1-3"/>
    <property type="match status" value="1"/>
</dbReference>
<protein>
    <recommendedName>
        <fullName evidence="4 10">3-deoxy-D-manno-octulosonic acid transferase</fullName>
        <shortName evidence="10">Kdo transferase</shortName>
        <ecNumber evidence="3 10">2.4.99.12</ecNumber>
    </recommendedName>
    <alternativeName>
        <fullName evidence="6 10">Lipid IV(A) 3-deoxy-D-manno-octulosonic acid transferase</fullName>
    </alternativeName>
</protein>
<evidence type="ECO:0000256" key="1">
    <source>
        <dbReference type="ARBA" id="ARBA00003394"/>
    </source>
</evidence>
<dbReference type="OrthoDB" id="9789797at2"/>
<comment type="pathway">
    <text evidence="2 10">Bacterial outer membrane biogenesis; LPS core biosynthesis.</text>
</comment>
<dbReference type="GO" id="GO:0009245">
    <property type="term" value="P:lipid A biosynthetic process"/>
    <property type="evidence" value="ECO:0007669"/>
    <property type="project" value="TreeGrafter"/>
</dbReference>